<keyword evidence="14" id="KW-1185">Reference proteome</keyword>
<evidence type="ECO:0000256" key="10">
    <source>
        <dbReference type="ARBA" id="ARBA00023239"/>
    </source>
</evidence>
<dbReference type="HAMAP" id="MF_00137">
    <property type="entry name" value="SAICAR_synth"/>
    <property type="match status" value="1"/>
</dbReference>
<evidence type="ECO:0000259" key="12">
    <source>
        <dbReference type="SMART" id="SM01001"/>
    </source>
</evidence>
<comment type="similarity">
    <text evidence="3">In the C-terminal section; belongs to the AIR carboxylase family. Class II subfamily.</text>
</comment>
<dbReference type="PANTHER" id="PTHR43599:SF3">
    <property type="entry name" value="SI:DKEY-6E2.2"/>
    <property type="match status" value="1"/>
</dbReference>
<evidence type="ECO:0000256" key="8">
    <source>
        <dbReference type="ARBA" id="ARBA00022793"/>
    </source>
</evidence>
<dbReference type="SUPFAM" id="SSF52255">
    <property type="entry name" value="N5-CAIR mutase (phosphoribosylaminoimidazole carboxylase, PurE)"/>
    <property type="match status" value="1"/>
</dbReference>
<name>A0A7I8W2N5_9ANNE</name>
<dbReference type="Pfam" id="PF00731">
    <property type="entry name" value="AIRC"/>
    <property type="match status" value="1"/>
</dbReference>
<proteinExistence type="inferred from homology"/>
<dbReference type="InterPro" id="IPR050089">
    <property type="entry name" value="SAICAR_synthetase"/>
</dbReference>
<evidence type="ECO:0000256" key="9">
    <source>
        <dbReference type="ARBA" id="ARBA00022840"/>
    </source>
</evidence>
<evidence type="ECO:0000313" key="14">
    <source>
        <dbReference type="Proteomes" id="UP000549394"/>
    </source>
</evidence>
<dbReference type="InterPro" id="IPR000031">
    <property type="entry name" value="PurE_dom"/>
</dbReference>
<accession>A0A7I8W2N5</accession>
<evidence type="ECO:0000256" key="3">
    <source>
        <dbReference type="ARBA" id="ARBA00010478"/>
    </source>
</evidence>
<dbReference type="Gene3D" id="3.30.200.20">
    <property type="entry name" value="Phosphorylase Kinase, domain 1"/>
    <property type="match status" value="1"/>
</dbReference>
<dbReference type="GO" id="GO:0006189">
    <property type="term" value="P:'de novo' IMP biosynthetic process"/>
    <property type="evidence" value="ECO:0007669"/>
    <property type="project" value="UniProtKB-UniPathway"/>
</dbReference>
<evidence type="ECO:0000256" key="6">
    <source>
        <dbReference type="ARBA" id="ARBA00022741"/>
    </source>
</evidence>
<keyword evidence="7" id="KW-0658">Purine biosynthesis</keyword>
<dbReference type="InterPro" id="IPR018236">
    <property type="entry name" value="SAICAR_synthetase_CS"/>
</dbReference>
<evidence type="ECO:0000256" key="1">
    <source>
        <dbReference type="ARBA" id="ARBA00004672"/>
    </source>
</evidence>
<evidence type="ECO:0000256" key="11">
    <source>
        <dbReference type="ARBA" id="ARBA00023268"/>
    </source>
</evidence>
<comment type="pathway">
    <text evidence="2">Purine metabolism; IMP biosynthesis via de novo pathway; 5-amino-1-(5-phospho-D-ribosyl)imidazole-4-carboxylate from 5-amino-1-(5-phospho-D-ribosyl)imidazole (carboxylase route): step 1/1.</text>
</comment>
<keyword evidence="9" id="KW-0067">ATP-binding</keyword>
<comment type="caution">
    <text evidence="13">The sequence shown here is derived from an EMBL/GenBank/DDBJ whole genome shotgun (WGS) entry which is preliminary data.</text>
</comment>
<dbReference type="UniPathway" id="UPA00074">
    <property type="reaction ID" value="UER00130"/>
</dbReference>
<dbReference type="PANTHER" id="PTHR43599">
    <property type="entry name" value="MULTIFUNCTIONAL PROTEIN ADE2"/>
    <property type="match status" value="1"/>
</dbReference>
<keyword evidence="11" id="KW-0511">Multifunctional enzyme</keyword>
<comment type="similarity">
    <text evidence="4">In the N-terminal section; belongs to the SAICAR synthetase family.</text>
</comment>
<dbReference type="EMBL" id="CAJFCJ010000015">
    <property type="protein sequence ID" value="CAD5121943.1"/>
    <property type="molecule type" value="Genomic_DNA"/>
</dbReference>
<dbReference type="PROSITE" id="PS01058">
    <property type="entry name" value="SAICAR_SYNTHETASE_2"/>
    <property type="match status" value="1"/>
</dbReference>
<dbReference type="SUPFAM" id="SSF56104">
    <property type="entry name" value="SAICAR synthase-like"/>
    <property type="match status" value="1"/>
</dbReference>
<feature type="domain" description="PurE" evidence="12">
    <location>
        <begin position="263"/>
        <end position="410"/>
    </location>
</feature>
<dbReference type="GO" id="GO:0016831">
    <property type="term" value="F:carboxy-lyase activity"/>
    <property type="evidence" value="ECO:0007669"/>
    <property type="project" value="UniProtKB-KW"/>
</dbReference>
<dbReference type="Proteomes" id="UP000549394">
    <property type="component" value="Unassembled WGS sequence"/>
</dbReference>
<organism evidence="13 14">
    <name type="scientific">Dimorphilus gyrociliatus</name>
    <dbReference type="NCBI Taxonomy" id="2664684"/>
    <lineage>
        <taxon>Eukaryota</taxon>
        <taxon>Metazoa</taxon>
        <taxon>Spiralia</taxon>
        <taxon>Lophotrochozoa</taxon>
        <taxon>Annelida</taxon>
        <taxon>Polychaeta</taxon>
        <taxon>Polychaeta incertae sedis</taxon>
        <taxon>Dinophilidae</taxon>
        <taxon>Dimorphilus</taxon>
    </lineage>
</organism>
<dbReference type="GO" id="GO:0004639">
    <property type="term" value="F:phosphoribosylaminoimidazolesuccinocarboxamide synthase activity"/>
    <property type="evidence" value="ECO:0007669"/>
    <property type="project" value="InterPro"/>
</dbReference>
<dbReference type="Pfam" id="PF01259">
    <property type="entry name" value="SAICAR_synt"/>
    <property type="match status" value="1"/>
</dbReference>
<evidence type="ECO:0000256" key="2">
    <source>
        <dbReference type="ARBA" id="ARBA00004747"/>
    </source>
</evidence>
<protein>
    <submittedName>
        <fullName evidence="13">DgyrCDS10404</fullName>
    </submittedName>
</protein>
<sequence>MAATNLTIGNQIIEGKTKIVYDLPEQKGNALILSKDRITAGDGVRSNDMAGKAAISTSTAVKIFELLNSSGIKTHFVKRHSDTAFIAKKCAMIPIEFVTRRIATGSFLRRHTGVKEGFRFNPPKLEYFFKDDENHDPQWSSEQIICAKFKFNGVEIGKDELAILSVSTVTIFEILENAWKSLDCSLIDMKIEFGVTEEGELVLADLIDSDSWRLWPSGDKRLMKDKQVYRDLRDVTPEALNEVKRNFEWVANKVEQLTPKPNARVVIFMGSPSDLGHCQEIKKSLSSFGVPCELRVSSAHKATCPTLDILGEIEGEGIPTVFIAVAGRSNGLGPVLSGNATWPVINCPPIKPDWGQEDIWSSLRLPSGLACTTIIGAESAAIHAAQILSLHDHMIWAKLRARKLHNIVSLNVADRKIRDD</sequence>
<dbReference type="HAMAP" id="MF_02045">
    <property type="entry name" value="PurE_classII"/>
    <property type="match status" value="1"/>
</dbReference>
<dbReference type="FunFam" id="3.40.50.1970:FF:000006">
    <property type="entry name" value="Probable multifunctional protein ADE2"/>
    <property type="match status" value="1"/>
</dbReference>
<dbReference type="CDD" id="cd01416">
    <property type="entry name" value="SAICAR_synt_Ade5"/>
    <property type="match status" value="1"/>
</dbReference>
<reference evidence="13 14" key="1">
    <citation type="submission" date="2020-08" db="EMBL/GenBank/DDBJ databases">
        <authorList>
            <person name="Hejnol A."/>
        </authorList>
    </citation>
    <scope>NUCLEOTIDE SEQUENCE [LARGE SCALE GENOMIC DNA]</scope>
</reference>
<evidence type="ECO:0000256" key="4">
    <source>
        <dbReference type="ARBA" id="ARBA00011020"/>
    </source>
</evidence>
<keyword evidence="5" id="KW-0436">Ligase</keyword>
<dbReference type="Gene3D" id="3.30.470.20">
    <property type="entry name" value="ATP-grasp fold, B domain"/>
    <property type="match status" value="1"/>
</dbReference>
<dbReference type="FunFam" id="3.30.200.20:FF:000183">
    <property type="entry name" value="Probable multifunctional protein ADE2"/>
    <property type="match status" value="1"/>
</dbReference>
<dbReference type="AlphaFoldDB" id="A0A7I8W2N5"/>
<dbReference type="Gene3D" id="3.40.50.1970">
    <property type="match status" value="1"/>
</dbReference>
<dbReference type="SMART" id="SM01001">
    <property type="entry name" value="AIRC"/>
    <property type="match status" value="1"/>
</dbReference>
<comment type="pathway">
    <text evidence="1">Purine metabolism; IMP biosynthesis via de novo pathway; 5-amino-1-(5-phospho-D-ribosyl)imidazole-4-carboxamide from 5-amino-1-(5-phospho-D-ribosyl)imidazole-4-carboxylate: step 1/2.</text>
</comment>
<keyword evidence="10" id="KW-0456">Lyase</keyword>
<dbReference type="PROSITE" id="PS01057">
    <property type="entry name" value="SAICAR_SYNTHETASE_1"/>
    <property type="match status" value="1"/>
</dbReference>
<dbReference type="GO" id="GO:0005524">
    <property type="term" value="F:ATP binding"/>
    <property type="evidence" value="ECO:0007669"/>
    <property type="project" value="UniProtKB-KW"/>
</dbReference>
<dbReference type="FunFam" id="3.30.470.20:FF:000020">
    <property type="entry name" value="Probable multifunctional protein ADE2"/>
    <property type="match status" value="1"/>
</dbReference>
<evidence type="ECO:0000313" key="13">
    <source>
        <dbReference type="EMBL" id="CAD5121943.1"/>
    </source>
</evidence>
<dbReference type="InterPro" id="IPR028923">
    <property type="entry name" value="SAICAR_synt/ADE2_N"/>
</dbReference>
<keyword evidence="8" id="KW-0210">Decarboxylase</keyword>
<gene>
    <name evidence="13" type="ORF">DGYR_LOCUS9822</name>
</gene>
<dbReference type="GO" id="GO:0005829">
    <property type="term" value="C:cytosol"/>
    <property type="evidence" value="ECO:0007669"/>
    <property type="project" value="TreeGrafter"/>
</dbReference>
<evidence type="ECO:0000256" key="5">
    <source>
        <dbReference type="ARBA" id="ARBA00022598"/>
    </source>
</evidence>
<dbReference type="OrthoDB" id="9991235at2759"/>
<keyword evidence="6" id="KW-0547">Nucleotide-binding</keyword>
<dbReference type="InterPro" id="IPR033626">
    <property type="entry name" value="PurE_classII"/>
</dbReference>
<evidence type="ECO:0000256" key="7">
    <source>
        <dbReference type="ARBA" id="ARBA00022755"/>
    </source>
</evidence>